<dbReference type="SUPFAM" id="SSF82171">
    <property type="entry name" value="DPP6 N-terminal domain-like"/>
    <property type="match status" value="1"/>
</dbReference>
<dbReference type="OrthoDB" id="43744at2759"/>
<evidence type="ECO:0000313" key="2">
    <source>
        <dbReference type="EMBL" id="TFK45194.1"/>
    </source>
</evidence>
<dbReference type="InterPro" id="IPR011042">
    <property type="entry name" value="6-blade_b-propeller_TolB-like"/>
</dbReference>
<dbReference type="InterPro" id="IPR029058">
    <property type="entry name" value="AB_hydrolase_fold"/>
</dbReference>
<dbReference type="PANTHER" id="PTHR43056">
    <property type="entry name" value="PEPTIDASE S9 PROLYL OLIGOPEPTIDASE"/>
    <property type="match status" value="1"/>
</dbReference>
<name>A0A5C3MIN6_9AGAM</name>
<dbReference type="STRING" id="5364.A0A5C3MIN6"/>
<reference evidence="2 3" key="1">
    <citation type="journal article" date="2019" name="Nat. Ecol. Evol.">
        <title>Megaphylogeny resolves global patterns of mushroom evolution.</title>
        <authorList>
            <person name="Varga T."/>
            <person name="Krizsan K."/>
            <person name="Foldi C."/>
            <person name="Dima B."/>
            <person name="Sanchez-Garcia M."/>
            <person name="Sanchez-Ramirez S."/>
            <person name="Szollosi G.J."/>
            <person name="Szarkandi J.G."/>
            <person name="Papp V."/>
            <person name="Albert L."/>
            <person name="Andreopoulos W."/>
            <person name="Angelini C."/>
            <person name="Antonin V."/>
            <person name="Barry K.W."/>
            <person name="Bougher N.L."/>
            <person name="Buchanan P."/>
            <person name="Buyck B."/>
            <person name="Bense V."/>
            <person name="Catcheside P."/>
            <person name="Chovatia M."/>
            <person name="Cooper J."/>
            <person name="Damon W."/>
            <person name="Desjardin D."/>
            <person name="Finy P."/>
            <person name="Geml J."/>
            <person name="Haridas S."/>
            <person name="Hughes K."/>
            <person name="Justo A."/>
            <person name="Karasinski D."/>
            <person name="Kautmanova I."/>
            <person name="Kiss B."/>
            <person name="Kocsube S."/>
            <person name="Kotiranta H."/>
            <person name="LaButti K.M."/>
            <person name="Lechner B.E."/>
            <person name="Liimatainen K."/>
            <person name="Lipzen A."/>
            <person name="Lukacs Z."/>
            <person name="Mihaltcheva S."/>
            <person name="Morgado L.N."/>
            <person name="Niskanen T."/>
            <person name="Noordeloos M.E."/>
            <person name="Ohm R.A."/>
            <person name="Ortiz-Santana B."/>
            <person name="Ovrebo C."/>
            <person name="Racz N."/>
            <person name="Riley R."/>
            <person name="Savchenko A."/>
            <person name="Shiryaev A."/>
            <person name="Soop K."/>
            <person name="Spirin V."/>
            <person name="Szebenyi C."/>
            <person name="Tomsovsky M."/>
            <person name="Tulloss R.E."/>
            <person name="Uehling J."/>
            <person name="Grigoriev I.V."/>
            <person name="Vagvolgyi C."/>
            <person name="Papp T."/>
            <person name="Martin F.M."/>
            <person name="Miettinen O."/>
            <person name="Hibbett D.S."/>
            <person name="Nagy L.G."/>
        </authorList>
    </citation>
    <scope>NUCLEOTIDE SEQUENCE [LARGE SCALE GENOMIC DNA]</scope>
    <source>
        <strain evidence="2 3">OMC1185</strain>
    </source>
</reference>
<keyword evidence="3" id="KW-1185">Reference proteome</keyword>
<organism evidence="2 3">
    <name type="scientific">Heliocybe sulcata</name>
    <dbReference type="NCBI Taxonomy" id="5364"/>
    <lineage>
        <taxon>Eukaryota</taxon>
        <taxon>Fungi</taxon>
        <taxon>Dikarya</taxon>
        <taxon>Basidiomycota</taxon>
        <taxon>Agaricomycotina</taxon>
        <taxon>Agaricomycetes</taxon>
        <taxon>Gloeophyllales</taxon>
        <taxon>Gloeophyllaceae</taxon>
        <taxon>Heliocybe</taxon>
    </lineage>
</organism>
<gene>
    <name evidence="2" type="ORF">OE88DRAFT_1709069</name>
</gene>
<dbReference type="Proteomes" id="UP000305948">
    <property type="component" value="Unassembled WGS sequence"/>
</dbReference>
<dbReference type="Gene3D" id="2.120.10.30">
    <property type="entry name" value="TolB, C-terminal domain"/>
    <property type="match status" value="1"/>
</dbReference>
<accession>A0A5C3MIN6</accession>
<feature type="domain" description="Peptidase S9 prolyl oligopeptidase catalytic" evidence="1">
    <location>
        <begin position="441"/>
        <end position="661"/>
    </location>
</feature>
<dbReference type="AlphaFoldDB" id="A0A5C3MIN6"/>
<dbReference type="GO" id="GO:0006508">
    <property type="term" value="P:proteolysis"/>
    <property type="evidence" value="ECO:0007669"/>
    <property type="project" value="InterPro"/>
</dbReference>
<sequence>MAKKSAPYGTWESPITADAITQDAVNIADVLVDPVTSTIYHLEERPSEEGRGVVVDTRVGKDVFGSGWNARTGVQEYGGAAAIAYGGFVFFSHVADNRVYRVKPGEEPEAVTPDNSNYRFADFTVHPKHPSLVVAIFEDHTKPEPANVVTQLCVIDTDKKSVTPIVSGADFYAVPRFSPSGTHLAWQQWFHPDMPWEGAEIRVAPMTVQDGVLHVAQAKYVAGKHKEISVTFPFWSSDDLLVFTSDESGYQNPWTYSLSTNKIGPLLSSVVQEDFSEPVWWLGGAPGAPLDSDTVLFVAIRLGRSVLYIADMRNRALQEIESPYVTVEHIRYLGTDQVVFVGGKTTERPSIVQATFLPPSSRVTYATLKSSATPADASFPPSIISQPTPLAPKMPPNDELVHVVYYAPTNPEYSGSSVPGEKPPCVVNVHGGPTHKEHQGLDWIKQYFTSRGWAWLDVNYGGSSGFGRQYMRVITTLTADFERLTGKWGVIDVEDCVRASQTLAAPPYSLIDPKRVVIRGGSAGGYTVLAALVNFPSAFAAGTCNYGVSDLAGLVHDTHKYESYYLFKPIGGTPEEVPEVYKARTPLFHADKIKSPLLIIHGKLDPVVPYKQAEQMAEDVRRGGGKVEYVLFDDEGHIWQKAENIKSSLEKEVGFYNEVLGLKSA</sequence>
<dbReference type="Gene3D" id="3.40.50.1820">
    <property type="entry name" value="alpha/beta hydrolase"/>
    <property type="match status" value="1"/>
</dbReference>
<evidence type="ECO:0000313" key="3">
    <source>
        <dbReference type="Proteomes" id="UP000305948"/>
    </source>
</evidence>
<evidence type="ECO:0000259" key="1">
    <source>
        <dbReference type="Pfam" id="PF00326"/>
    </source>
</evidence>
<dbReference type="Pfam" id="PF00326">
    <property type="entry name" value="Peptidase_S9"/>
    <property type="match status" value="1"/>
</dbReference>
<keyword evidence="2" id="KW-0378">Hydrolase</keyword>
<protein>
    <submittedName>
        <fullName evidence="2">Alpha/beta-hydrolase</fullName>
    </submittedName>
</protein>
<dbReference type="EMBL" id="ML213562">
    <property type="protein sequence ID" value="TFK45194.1"/>
    <property type="molecule type" value="Genomic_DNA"/>
</dbReference>
<dbReference type="InterPro" id="IPR050585">
    <property type="entry name" value="Xaa-Pro_dipeptidyl-ppase/CocE"/>
</dbReference>
<dbReference type="SUPFAM" id="SSF53474">
    <property type="entry name" value="alpha/beta-Hydrolases"/>
    <property type="match status" value="1"/>
</dbReference>
<dbReference type="InterPro" id="IPR001375">
    <property type="entry name" value="Peptidase_S9_cat"/>
</dbReference>
<dbReference type="GO" id="GO:0008236">
    <property type="term" value="F:serine-type peptidase activity"/>
    <property type="evidence" value="ECO:0007669"/>
    <property type="project" value="InterPro"/>
</dbReference>
<proteinExistence type="predicted"/>
<dbReference type="PANTHER" id="PTHR43056:SF5">
    <property type="entry name" value="PEPTIDASE S9 PROLYL OLIGOPEPTIDASE CATALYTIC DOMAIN-CONTAINING PROTEIN"/>
    <property type="match status" value="1"/>
</dbReference>